<accession>A0A4R2SSB7</accession>
<dbReference type="InterPro" id="IPR006344">
    <property type="entry name" value="RecD"/>
</dbReference>
<evidence type="ECO:0000256" key="3">
    <source>
        <dbReference type="ARBA" id="ARBA00022763"/>
    </source>
</evidence>
<comment type="similarity">
    <text evidence="11">Belongs to the RecD family.</text>
</comment>
<evidence type="ECO:0000256" key="10">
    <source>
        <dbReference type="ARBA" id="ARBA00023235"/>
    </source>
</evidence>
<protein>
    <recommendedName>
        <fullName evidence="11">RecBCD enzyme subunit RecD</fullName>
        <ecNumber evidence="11">5.6.2.3</ecNumber>
    </recommendedName>
    <alternativeName>
        <fullName evidence="11">DNA 5'-3' helicase subunit RecD</fullName>
    </alternativeName>
    <alternativeName>
        <fullName evidence="11">Exonuclease V subunit RecD</fullName>
        <shortName evidence="11">ExoV subunit RecD</shortName>
    </alternativeName>
    <alternativeName>
        <fullName evidence="11">Helicase/nuclease RecBCD subunit RecD</fullName>
    </alternativeName>
</protein>
<dbReference type="HAMAP" id="MF_01487">
    <property type="entry name" value="RecD"/>
    <property type="match status" value="1"/>
</dbReference>
<dbReference type="RefSeq" id="WP_131978971.1">
    <property type="nucleotide sequence ID" value="NZ_SLYB01000033.1"/>
</dbReference>
<dbReference type="Proteomes" id="UP000295763">
    <property type="component" value="Unassembled WGS sequence"/>
</dbReference>
<dbReference type="AlphaFoldDB" id="A0A4R2SSB7"/>
<reference evidence="14 15" key="1">
    <citation type="submission" date="2019-03" db="EMBL/GenBank/DDBJ databases">
        <title>Genomic Encyclopedia of Type Strains, Phase IV (KMG-IV): sequencing the most valuable type-strain genomes for metagenomic binning, comparative biology and taxonomic classification.</title>
        <authorList>
            <person name="Goeker M."/>
        </authorList>
    </citation>
    <scope>NUCLEOTIDE SEQUENCE [LARGE SCALE GENOMIC DNA]</scope>
    <source>
        <strain evidence="14 15">DSM 28404</strain>
    </source>
</reference>
<keyword evidence="10 11" id="KW-0413">Isomerase</keyword>
<evidence type="ECO:0000256" key="5">
    <source>
        <dbReference type="ARBA" id="ARBA00022806"/>
    </source>
</evidence>
<dbReference type="InterPro" id="IPR041851">
    <property type="entry name" value="RecD_N_sf"/>
</dbReference>
<keyword evidence="7 11" id="KW-0067">ATP-binding</keyword>
<dbReference type="Pfam" id="PF13538">
    <property type="entry name" value="UvrD_C_2"/>
    <property type="match status" value="1"/>
</dbReference>
<dbReference type="Pfam" id="PF13245">
    <property type="entry name" value="AAA_19"/>
    <property type="match status" value="1"/>
</dbReference>
<proteinExistence type="inferred from homology"/>
<dbReference type="InterPro" id="IPR027417">
    <property type="entry name" value="P-loop_NTPase"/>
</dbReference>
<organism evidence="14 15">
    <name type="scientific">Cricetibacter osteomyelitidis</name>
    <dbReference type="NCBI Taxonomy" id="1521931"/>
    <lineage>
        <taxon>Bacteria</taxon>
        <taxon>Pseudomonadati</taxon>
        <taxon>Pseudomonadota</taxon>
        <taxon>Gammaproteobacteria</taxon>
        <taxon>Pasteurellales</taxon>
        <taxon>Pasteurellaceae</taxon>
        <taxon>Cricetibacter</taxon>
    </lineage>
</organism>
<dbReference type="OrthoDB" id="9803432at2"/>
<keyword evidence="2 11" id="KW-0547">Nucleotide-binding</keyword>
<evidence type="ECO:0000256" key="4">
    <source>
        <dbReference type="ARBA" id="ARBA00022801"/>
    </source>
</evidence>
<comment type="function">
    <text evidence="11">A helicase/nuclease that prepares dsDNA breaks (DSB) for recombinational DNA repair. Binds to DSBs and unwinds DNA via a highly rapid and processive ATP-dependent bidirectional helicase activity. Unwinds dsDNA until it encounters a Chi (crossover hotspot instigator) sequence from the 3' direction. Cuts ssDNA a few nucleotides 3' to the Chi site. The properties and activities of the enzyme are changed at Chi. The Chi-altered holoenzyme produces a long 3'-ssDNA overhang and facilitates RecA-binding to the ssDNA for homologous DNA recombination and repair. Holoenzyme degrades any linearized DNA that is unable to undergo homologous recombination. In the holoenzyme this subunit has ssDNA-dependent ATPase and 5'-3' helicase activity. When added to pre-assembled RecBC greatly stimulates nuclease activity and augments holoenzyme processivity. Negatively regulates the RecA-loading ability of RecBCD.</text>
</comment>
<evidence type="ECO:0000256" key="8">
    <source>
        <dbReference type="ARBA" id="ARBA00023125"/>
    </source>
</evidence>
<dbReference type="SUPFAM" id="SSF52540">
    <property type="entry name" value="P-loop containing nucleoside triphosphate hydrolases"/>
    <property type="match status" value="2"/>
</dbReference>
<dbReference type="NCBIfam" id="TIGR01447">
    <property type="entry name" value="recD"/>
    <property type="match status" value="1"/>
</dbReference>
<comment type="subunit">
    <text evidence="11">Heterotrimer of RecB, RecC and RecD. All subunits contribute to DNA-binding.</text>
</comment>
<dbReference type="PANTHER" id="PTHR43788:SF6">
    <property type="entry name" value="DNA HELICASE B"/>
    <property type="match status" value="1"/>
</dbReference>
<evidence type="ECO:0000313" key="15">
    <source>
        <dbReference type="Proteomes" id="UP000295763"/>
    </source>
</evidence>
<dbReference type="InterPro" id="IPR050534">
    <property type="entry name" value="Coronavir_polyprotein_1ab"/>
</dbReference>
<evidence type="ECO:0000256" key="7">
    <source>
        <dbReference type="ARBA" id="ARBA00022840"/>
    </source>
</evidence>
<evidence type="ECO:0000313" key="14">
    <source>
        <dbReference type="EMBL" id="TCP91246.1"/>
    </source>
</evidence>
<dbReference type="GO" id="GO:0009338">
    <property type="term" value="C:exodeoxyribonuclease V complex"/>
    <property type="evidence" value="ECO:0007669"/>
    <property type="project" value="InterPro"/>
</dbReference>
<dbReference type="EC" id="5.6.2.3" evidence="11"/>
<comment type="catalytic activity">
    <reaction evidence="11">
        <text>ATP + H2O = ADP + phosphate + H(+)</text>
        <dbReference type="Rhea" id="RHEA:13065"/>
        <dbReference type="ChEBI" id="CHEBI:15377"/>
        <dbReference type="ChEBI" id="CHEBI:15378"/>
        <dbReference type="ChEBI" id="CHEBI:30616"/>
        <dbReference type="ChEBI" id="CHEBI:43474"/>
        <dbReference type="ChEBI" id="CHEBI:456216"/>
        <dbReference type="EC" id="5.6.2.3"/>
    </reaction>
</comment>
<dbReference type="InterPro" id="IPR049550">
    <property type="entry name" value="RecD_N"/>
</dbReference>
<sequence>MLQILARLKDEQLISSGDFYFAKLIADKQQGENYSPTVQNLAILLAGLCNFSQQKGNSCLYLDDDCEKNLFDLKYTTAQHYLTEIRQTIDFLPIKQWQTALKGHIAFTENPRQQVTPLVFQFNALYFYRVWQDEFFVADYLKSAVKKSQNFTTLEMETVRDVLNQLFPAQSEQQVNWQKIAVAVALKQAFCLISGGPGTGKTTTVANVLAGLQWLQIKQHREPLNIKLVAPTGKAGARLKESILKAINKLDLPAEITLSIPTEASTIHRLLGVRPFDDSTVFHQDNPITADVLVVDEASMIDLSLMAKLLKALPPHCKLILLGDKDQLASVEAGAIIGELGQFIREMEQQGYSPALTDYLTAVTDMPLQAHNGKYAEIADYLCSLRHSYRFGSQSGIGYLAKAVNDGQSLQSWQLFEHYGDIRLCEQNSSQNHAQQLLPIIESAVTHYGEYLKRVQAVQTGRKPLEQTIHGIFTAFKKVRFLTALRNSDFGVERLNVFFAEVLRNRGLLSFKQLREWYAGKPIMVVENDPNVGLYNGDIGLFLVDEQGNGKVWFEQGDKQYKAFSPSRVPNHEPAFAMTVHKSQGSEFEQVFFILPNSFSPVLSKELVYTALTRAKQELTVFTQEKIWKSAVRNSIKRQSGLAKLLNQ</sequence>
<evidence type="ECO:0000259" key="12">
    <source>
        <dbReference type="Pfam" id="PF13538"/>
    </source>
</evidence>
<gene>
    <name evidence="11" type="primary">recD</name>
    <name evidence="14" type="ORF">EDC44_1334</name>
</gene>
<dbReference type="EMBL" id="SLYB01000033">
    <property type="protein sequence ID" value="TCP91246.1"/>
    <property type="molecule type" value="Genomic_DNA"/>
</dbReference>
<evidence type="ECO:0000256" key="11">
    <source>
        <dbReference type="HAMAP-Rule" id="MF_01487"/>
    </source>
</evidence>
<feature type="domain" description="UvrD-like helicase C-terminal" evidence="12">
    <location>
        <begin position="575"/>
        <end position="621"/>
    </location>
</feature>
<keyword evidence="5 11" id="KW-0347">Helicase</keyword>
<evidence type="ECO:0000256" key="9">
    <source>
        <dbReference type="ARBA" id="ARBA00023204"/>
    </source>
</evidence>
<feature type="binding site" evidence="11">
    <location>
        <begin position="195"/>
        <end position="202"/>
    </location>
    <ligand>
        <name>ATP</name>
        <dbReference type="ChEBI" id="CHEBI:30616"/>
    </ligand>
</feature>
<evidence type="ECO:0000256" key="1">
    <source>
        <dbReference type="ARBA" id="ARBA00022722"/>
    </source>
</evidence>
<dbReference type="GO" id="GO:0016887">
    <property type="term" value="F:ATP hydrolysis activity"/>
    <property type="evidence" value="ECO:0007669"/>
    <property type="project" value="RHEA"/>
</dbReference>
<dbReference type="Pfam" id="PF21185">
    <property type="entry name" value="RecD_N"/>
    <property type="match status" value="1"/>
</dbReference>
<keyword evidence="8 11" id="KW-0238">DNA-binding</keyword>
<comment type="miscellaneous">
    <text evidence="11">In the RecBCD complex, RecB has a slow 3'-5' helicase, an exonuclease activity and loads RecA onto ssDNA, RecD has a fast 5'-3' helicase activity, while RecC stimulates the ATPase and processivity of the RecB helicase and contributes to recognition of the Chi site.</text>
</comment>
<dbReference type="GO" id="GO:0000724">
    <property type="term" value="P:double-strand break repair via homologous recombination"/>
    <property type="evidence" value="ECO:0007669"/>
    <property type="project" value="UniProtKB-UniRule"/>
</dbReference>
<dbReference type="CDD" id="cd17933">
    <property type="entry name" value="DEXSc_RecD-like"/>
    <property type="match status" value="1"/>
</dbReference>
<keyword evidence="9 11" id="KW-0234">DNA repair</keyword>
<name>A0A4R2SSB7_9PAST</name>
<evidence type="ECO:0000256" key="2">
    <source>
        <dbReference type="ARBA" id="ARBA00022741"/>
    </source>
</evidence>
<keyword evidence="6 11" id="KW-0269">Exonuclease</keyword>
<dbReference type="GO" id="GO:0008854">
    <property type="term" value="F:exodeoxyribonuclease V activity"/>
    <property type="evidence" value="ECO:0007669"/>
    <property type="project" value="InterPro"/>
</dbReference>
<evidence type="ECO:0000259" key="13">
    <source>
        <dbReference type="Pfam" id="PF21185"/>
    </source>
</evidence>
<comment type="caution">
    <text evidence="14">The sequence shown here is derived from an EMBL/GenBank/DDBJ whole genome shotgun (WGS) entry which is preliminary data.</text>
</comment>
<dbReference type="GO" id="GO:0005524">
    <property type="term" value="F:ATP binding"/>
    <property type="evidence" value="ECO:0007669"/>
    <property type="project" value="UniProtKB-UniRule"/>
</dbReference>
<keyword evidence="3 11" id="KW-0227">DNA damage</keyword>
<dbReference type="GO" id="GO:0003677">
    <property type="term" value="F:DNA binding"/>
    <property type="evidence" value="ECO:0007669"/>
    <property type="project" value="UniProtKB-UniRule"/>
</dbReference>
<keyword evidence="1 11" id="KW-0540">Nuclease</keyword>
<dbReference type="GO" id="GO:0043139">
    <property type="term" value="F:5'-3' DNA helicase activity"/>
    <property type="evidence" value="ECO:0007669"/>
    <property type="project" value="UniProtKB-UniRule"/>
</dbReference>
<dbReference type="GO" id="GO:0017116">
    <property type="term" value="F:single-stranded DNA helicase activity"/>
    <property type="evidence" value="ECO:0007669"/>
    <property type="project" value="TreeGrafter"/>
</dbReference>
<dbReference type="PANTHER" id="PTHR43788">
    <property type="entry name" value="DNA2/NAM7 HELICASE FAMILY MEMBER"/>
    <property type="match status" value="1"/>
</dbReference>
<keyword evidence="15" id="KW-1185">Reference proteome</keyword>
<evidence type="ECO:0000256" key="6">
    <source>
        <dbReference type="ARBA" id="ARBA00022839"/>
    </source>
</evidence>
<dbReference type="CDD" id="cd18809">
    <property type="entry name" value="SF1_C_RecD"/>
    <property type="match status" value="1"/>
</dbReference>
<dbReference type="Gene3D" id="1.10.10.1020">
    <property type="entry name" value="RecBCD complex, subunit RecD, N-terminal domain"/>
    <property type="match status" value="1"/>
</dbReference>
<dbReference type="Gene3D" id="3.40.50.300">
    <property type="entry name" value="P-loop containing nucleotide triphosphate hydrolases"/>
    <property type="match status" value="3"/>
</dbReference>
<feature type="domain" description="RecBCD enzyme subunit RecD N-terminal" evidence="13">
    <location>
        <begin position="11"/>
        <end position="126"/>
    </location>
</feature>
<dbReference type="InterPro" id="IPR027785">
    <property type="entry name" value="UvrD-like_helicase_C"/>
</dbReference>
<keyword evidence="4 11" id="KW-0378">Hydrolase</keyword>